<proteinExistence type="predicted"/>
<dbReference type="CDD" id="cd00085">
    <property type="entry name" value="HNHc"/>
    <property type="match status" value="1"/>
</dbReference>
<protein>
    <submittedName>
        <fullName evidence="2">5-methylcytosine-specific restriction endonuclease McrA</fullName>
    </submittedName>
</protein>
<evidence type="ECO:0000313" key="2">
    <source>
        <dbReference type="EMBL" id="MBP1854064.1"/>
    </source>
</evidence>
<sequence length="123" mass="14122">MKVRKIKKLKSEEIIDNAKKVKGKAGSVNVISQTHSRNQIIIEYTKMRAKGFCELCKEKAPFMNLSNEPYLEVHHIIWLSKGGDDDIDNTVALCPNCHMKMHILNLDKDIEHLSNLNKQIIHT</sequence>
<dbReference type="GO" id="GO:0004519">
    <property type="term" value="F:endonuclease activity"/>
    <property type="evidence" value="ECO:0007669"/>
    <property type="project" value="UniProtKB-KW"/>
</dbReference>
<keyword evidence="2" id="KW-0255">Endonuclease</keyword>
<dbReference type="InterPro" id="IPR002711">
    <property type="entry name" value="HNH"/>
</dbReference>
<dbReference type="InterPro" id="IPR003615">
    <property type="entry name" value="HNH_nuc"/>
</dbReference>
<keyword evidence="2" id="KW-0540">Nuclease</keyword>
<dbReference type="Gene3D" id="1.10.30.50">
    <property type="match status" value="1"/>
</dbReference>
<accession>A0ABS4E804</accession>
<evidence type="ECO:0000313" key="3">
    <source>
        <dbReference type="Proteomes" id="UP000767291"/>
    </source>
</evidence>
<dbReference type="SMART" id="SM00507">
    <property type="entry name" value="HNHc"/>
    <property type="match status" value="1"/>
</dbReference>
<feature type="domain" description="HNH nuclease" evidence="1">
    <location>
        <begin position="50"/>
        <end position="99"/>
    </location>
</feature>
<dbReference type="Proteomes" id="UP000767291">
    <property type="component" value="Unassembled WGS sequence"/>
</dbReference>
<dbReference type="Pfam" id="PF01844">
    <property type="entry name" value="HNH"/>
    <property type="match status" value="1"/>
</dbReference>
<gene>
    <name evidence="2" type="ORF">J2Z43_000454</name>
</gene>
<organism evidence="2 3">
    <name type="scientific">Metaclostridioides mangenotii</name>
    <dbReference type="NCBI Taxonomy" id="1540"/>
    <lineage>
        <taxon>Bacteria</taxon>
        <taxon>Bacillati</taxon>
        <taxon>Bacillota</taxon>
        <taxon>Clostridia</taxon>
        <taxon>Peptostreptococcales</taxon>
        <taxon>Peptostreptococcaceae</taxon>
        <taxon>Metaclostridioides</taxon>
    </lineage>
</organism>
<keyword evidence="3" id="KW-1185">Reference proteome</keyword>
<comment type="caution">
    <text evidence="2">The sequence shown here is derived from an EMBL/GenBank/DDBJ whole genome shotgun (WGS) entry which is preliminary data.</text>
</comment>
<evidence type="ECO:0000259" key="1">
    <source>
        <dbReference type="SMART" id="SM00507"/>
    </source>
</evidence>
<keyword evidence="2" id="KW-0378">Hydrolase</keyword>
<dbReference type="EMBL" id="JAGGJX010000001">
    <property type="protein sequence ID" value="MBP1854064.1"/>
    <property type="molecule type" value="Genomic_DNA"/>
</dbReference>
<reference evidence="2 3" key="1">
    <citation type="submission" date="2021-03" db="EMBL/GenBank/DDBJ databases">
        <title>Genomic Encyclopedia of Type Strains, Phase IV (KMG-IV): sequencing the most valuable type-strain genomes for metagenomic binning, comparative biology and taxonomic classification.</title>
        <authorList>
            <person name="Goeker M."/>
        </authorList>
    </citation>
    <scope>NUCLEOTIDE SEQUENCE [LARGE SCALE GENOMIC DNA]</scope>
    <source>
        <strain evidence="2 3">DSM 1289</strain>
    </source>
</reference>
<dbReference type="RefSeq" id="WP_209455646.1">
    <property type="nucleotide sequence ID" value="NZ_BAAACS010000017.1"/>
</dbReference>
<name>A0ABS4E804_9FIRM</name>